<dbReference type="AlphaFoldDB" id="A0A0C3H541"/>
<dbReference type="GO" id="GO:0005975">
    <property type="term" value="P:carbohydrate metabolic process"/>
    <property type="evidence" value="ECO:0007669"/>
    <property type="project" value="InterPro"/>
</dbReference>
<dbReference type="GO" id="GO:0030246">
    <property type="term" value="F:carbohydrate binding"/>
    <property type="evidence" value="ECO:0007669"/>
    <property type="project" value="InterPro"/>
</dbReference>
<dbReference type="InterPro" id="IPR012939">
    <property type="entry name" value="Glyco_hydro_92"/>
</dbReference>
<dbReference type="InParanoid" id="A0A0C3H541"/>
<dbReference type="InterPro" id="IPR005887">
    <property type="entry name" value="GH92_a_mannosidase_put"/>
</dbReference>
<evidence type="ECO:0000256" key="2">
    <source>
        <dbReference type="SAM" id="SignalP"/>
    </source>
</evidence>
<evidence type="ECO:0000313" key="5">
    <source>
        <dbReference type="EMBL" id="KIM97581.1"/>
    </source>
</evidence>
<gene>
    <name evidence="5" type="ORF">OIDMADRAFT_169465</name>
</gene>
<dbReference type="PANTHER" id="PTHR12143">
    <property type="entry name" value="PEPTIDE N-GLYCANASE PNGASE -RELATED"/>
    <property type="match status" value="1"/>
</dbReference>
<dbReference type="PANTHER" id="PTHR12143:SF23">
    <property type="entry name" value="PUTATIVE-RELATED"/>
    <property type="match status" value="1"/>
</dbReference>
<feature type="domain" description="Glycosyl hydrolase family 92 N-terminal" evidence="4">
    <location>
        <begin position="33"/>
        <end position="279"/>
    </location>
</feature>
<dbReference type="InterPro" id="IPR008928">
    <property type="entry name" value="6-hairpin_glycosidase_sf"/>
</dbReference>
<sequence>MTPILEVSRLGFLSWLLCAVVVQAEPLFDVFKYVDQLIGTDNGGNVFAGATLPYGMAKAVADVDGQNTGGFSTDGSNVIGFSHMHDSGTGGNPSLGNFPLFPQYCAEDVLDNCNFLREARATPYNGSSVVASPGYFSLSLVNGIQAEMTVTQHAALYHFTFPSETAADGKELSPLILLDLTDLAASRQNATISVEGAGIRGNGTFIPSFGGGSFIMHFCAEFTGSTIKDSGIWVNNRAGTEPKDLFVTRGINLFYLEAGGFIRFDRPASGTISARVGVSFVSADQACRNAEEEIPDWDFDGIKKTAEDAWREKLSVVSVDAGGASDSLQTNFWSAIYRTMISPQNYTGENPLWTSDEPYFDSFYCLWDSFRSQLPFLTIVDPDTLSSMVRSLLDTYKHLGWLPDCRMSLCKGFTQGGSNADIVIADAFVKNLTGPVPIDWALAYEAVVNDAENEPLDWSNEGRGGLMSWKALNYIPALDFDYLGFGTNSRSISRTLEYSYNDFCISKIAQGLGNGNGHAKYSDRAMNWKNLFKPDQKSSINGKDTGFTGFFQPKYLNGTWGFQDPILCSPLDGFCSLTSNPQETFEDSIWEYQFFVPQDFASLITLLGGEVEFIKRLDFLHTSGLTDIGNEPSFLTVFLYHYAGRPALSTQRVHSYVPGYFNASTTGLPGNDDNGAMASFTAFCMIGLFPNPGQNVYLISPPFFESVSFRHPQSSKAATIKNIGFDPSYKNVYVQNATLNGKPYTRNWIGHEFFLEGMVLELVLGETESDWGTKEEDRPPSMSAAGMAM</sequence>
<dbReference type="Gene3D" id="1.20.1610.10">
    <property type="entry name" value="alpha-1,2-mannosidases domains"/>
    <property type="match status" value="1"/>
</dbReference>
<dbReference type="OrthoDB" id="449263at2759"/>
<dbReference type="InterPro" id="IPR014718">
    <property type="entry name" value="GH-type_carb-bd"/>
</dbReference>
<dbReference type="Gene3D" id="1.20.1050.60">
    <property type="entry name" value="alpha-1,2-mannosidase"/>
    <property type="match status" value="1"/>
</dbReference>
<dbReference type="GO" id="GO:0000224">
    <property type="term" value="F:peptide-N4-(N-acetyl-beta-glucosaminyl)asparagine amidase activity"/>
    <property type="evidence" value="ECO:0007669"/>
    <property type="project" value="TreeGrafter"/>
</dbReference>
<dbReference type="GO" id="GO:0006516">
    <property type="term" value="P:glycoprotein catabolic process"/>
    <property type="evidence" value="ECO:0007669"/>
    <property type="project" value="TreeGrafter"/>
</dbReference>
<evidence type="ECO:0000259" key="4">
    <source>
        <dbReference type="Pfam" id="PF17678"/>
    </source>
</evidence>
<feature type="signal peptide" evidence="2">
    <location>
        <begin position="1"/>
        <end position="24"/>
    </location>
</feature>
<keyword evidence="6" id="KW-1185">Reference proteome</keyword>
<dbReference type="FunFam" id="1.20.1610.10:FF:000002">
    <property type="entry name" value="Alpha-1,2-mannosidase family protein"/>
    <property type="match status" value="1"/>
</dbReference>
<dbReference type="FunFam" id="3.30.2080.10:FF:000001">
    <property type="entry name" value="Alpha-1,2-mannosidase subfamily"/>
    <property type="match status" value="1"/>
</dbReference>
<feature type="region of interest" description="Disordered" evidence="1">
    <location>
        <begin position="769"/>
        <end position="789"/>
    </location>
</feature>
<dbReference type="Pfam" id="PF07971">
    <property type="entry name" value="Glyco_hydro_92"/>
    <property type="match status" value="1"/>
</dbReference>
<dbReference type="Proteomes" id="UP000054321">
    <property type="component" value="Unassembled WGS sequence"/>
</dbReference>
<protein>
    <submittedName>
        <fullName evidence="5">Glycoside hydrolase family 92 protein</fullName>
    </submittedName>
</protein>
<dbReference type="InterPro" id="IPR050883">
    <property type="entry name" value="PNGase"/>
</dbReference>
<dbReference type="Gene3D" id="3.30.2080.10">
    <property type="entry name" value="GH92 mannosidase domain"/>
    <property type="match status" value="1"/>
</dbReference>
<dbReference type="HOGENOM" id="CLU_003690_4_1_1"/>
<evidence type="ECO:0000259" key="3">
    <source>
        <dbReference type="Pfam" id="PF07971"/>
    </source>
</evidence>
<evidence type="ECO:0000313" key="6">
    <source>
        <dbReference type="Proteomes" id="UP000054321"/>
    </source>
</evidence>
<dbReference type="STRING" id="913774.A0A0C3H541"/>
<dbReference type="FunFam" id="1.20.1050.60:FF:000002">
    <property type="entry name" value="Glycosyl hydrolase family 92"/>
    <property type="match status" value="1"/>
</dbReference>
<dbReference type="NCBIfam" id="TIGR01180">
    <property type="entry name" value="aman2_put"/>
    <property type="match status" value="1"/>
</dbReference>
<evidence type="ECO:0000256" key="1">
    <source>
        <dbReference type="SAM" id="MobiDB-lite"/>
    </source>
</evidence>
<name>A0A0C3H541_OIDMZ</name>
<dbReference type="Pfam" id="PF17678">
    <property type="entry name" value="Glyco_hydro_92N"/>
    <property type="match status" value="1"/>
</dbReference>
<dbReference type="Gene3D" id="2.70.98.10">
    <property type="match status" value="1"/>
</dbReference>
<keyword evidence="2" id="KW-0732">Signal</keyword>
<feature type="chain" id="PRO_5002174699" evidence="2">
    <location>
        <begin position="25"/>
        <end position="789"/>
    </location>
</feature>
<dbReference type="GO" id="GO:0005634">
    <property type="term" value="C:nucleus"/>
    <property type="evidence" value="ECO:0007669"/>
    <property type="project" value="TreeGrafter"/>
</dbReference>
<dbReference type="FunFam" id="2.70.98.10:FF:000010">
    <property type="entry name" value="Alpha-1,2-mannosidase family protein"/>
    <property type="match status" value="1"/>
</dbReference>
<reference evidence="6" key="2">
    <citation type="submission" date="2015-01" db="EMBL/GenBank/DDBJ databases">
        <title>Evolutionary Origins and Diversification of the Mycorrhizal Mutualists.</title>
        <authorList>
            <consortium name="DOE Joint Genome Institute"/>
            <consortium name="Mycorrhizal Genomics Consortium"/>
            <person name="Kohler A."/>
            <person name="Kuo A."/>
            <person name="Nagy L.G."/>
            <person name="Floudas D."/>
            <person name="Copeland A."/>
            <person name="Barry K.W."/>
            <person name="Cichocki N."/>
            <person name="Veneault-Fourrey C."/>
            <person name="LaButti K."/>
            <person name="Lindquist E.A."/>
            <person name="Lipzen A."/>
            <person name="Lundell T."/>
            <person name="Morin E."/>
            <person name="Murat C."/>
            <person name="Riley R."/>
            <person name="Ohm R."/>
            <person name="Sun H."/>
            <person name="Tunlid A."/>
            <person name="Henrissat B."/>
            <person name="Grigoriev I.V."/>
            <person name="Hibbett D.S."/>
            <person name="Martin F."/>
        </authorList>
    </citation>
    <scope>NUCLEOTIDE SEQUENCE [LARGE SCALE GENOMIC DNA]</scope>
    <source>
        <strain evidence="6">Zn</strain>
    </source>
</reference>
<organism evidence="5 6">
    <name type="scientific">Oidiodendron maius (strain Zn)</name>
    <dbReference type="NCBI Taxonomy" id="913774"/>
    <lineage>
        <taxon>Eukaryota</taxon>
        <taxon>Fungi</taxon>
        <taxon>Dikarya</taxon>
        <taxon>Ascomycota</taxon>
        <taxon>Pezizomycotina</taxon>
        <taxon>Leotiomycetes</taxon>
        <taxon>Leotiomycetes incertae sedis</taxon>
        <taxon>Myxotrichaceae</taxon>
        <taxon>Oidiodendron</taxon>
    </lineage>
</organism>
<reference evidence="5 6" key="1">
    <citation type="submission" date="2014-04" db="EMBL/GenBank/DDBJ databases">
        <authorList>
            <consortium name="DOE Joint Genome Institute"/>
            <person name="Kuo A."/>
            <person name="Martino E."/>
            <person name="Perotto S."/>
            <person name="Kohler A."/>
            <person name="Nagy L.G."/>
            <person name="Floudas D."/>
            <person name="Copeland A."/>
            <person name="Barry K.W."/>
            <person name="Cichocki N."/>
            <person name="Veneault-Fourrey C."/>
            <person name="LaButti K."/>
            <person name="Lindquist E.A."/>
            <person name="Lipzen A."/>
            <person name="Lundell T."/>
            <person name="Morin E."/>
            <person name="Murat C."/>
            <person name="Sun H."/>
            <person name="Tunlid A."/>
            <person name="Henrissat B."/>
            <person name="Grigoriev I.V."/>
            <person name="Hibbett D.S."/>
            <person name="Martin F."/>
            <person name="Nordberg H.P."/>
            <person name="Cantor M.N."/>
            <person name="Hua S.X."/>
        </authorList>
    </citation>
    <scope>NUCLEOTIDE SEQUENCE [LARGE SCALE GENOMIC DNA]</scope>
    <source>
        <strain evidence="5 6">Zn</strain>
    </source>
</reference>
<feature type="domain" description="Glycosyl hydrolase family 92" evidence="3">
    <location>
        <begin position="285"/>
        <end position="765"/>
    </location>
</feature>
<proteinExistence type="predicted"/>
<dbReference type="SUPFAM" id="SSF48208">
    <property type="entry name" value="Six-hairpin glycosidases"/>
    <property type="match status" value="1"/>
</dbReference>
<accession>A0A0C3H541</accession>
<dbReference type="GO" id="GO:0005829">
    <property type="term" value="C:cytosol"/>
    <property type="evidence" value="ECO:0007669"/>
    <property type="project" value="TreeGrafter"/>
</dbReference>
<dbReference type="EMBL" id="KN832882">
    <property type="protein sequence ID" value="KIM97581.1"/>
    <property type="molecule type" value="Genomic_DNA"/>
</dbReference>
<keyword evidence="5" id="KW-0378">Hydrolase</keyword>
<dbReference type="InterPro" id="IPR041371">
    <property type="entry name" value="GH92_N"/>
</dbReference>